<reference evidence="3 4" key="1">
    <citation type="submission" date="2019-08" db="EMBL/GenBank/DDBJ databases">
        <title>Genome of Aequorivita antarctica SW49 (type strain).</title>
        <authorList>
            <person name="Bowman J.P."/>
        </authorList>
    </citation>
    <scope>NUCLEOTIDE SEQUENCE [LARGE SCALE GENOMIC DNA]</scope>
    <source>
        <strain evidence="3 4">SW49</strain>
    </source>
</reference>
<keyword evidence="1" id="KW-1133">Transmembrane helix</keyword>
<feature type="transmembrane region" description="Helical" evidence="1">
    <location>
        <begin position="26"/>
        <end position="44"/>
    </location>
</feature>
<name>A0A5C6Z0T3_9FLAO</name>
<sequence>MINNKNFGEIVDGYTIPVLNEREIRAAAGIMFLGIFITWILIIFNGNFIPIKYALIIFLTDFSIRLFGNPRFSPLLIIGRFFVRNQNPEYVGAAQKKFAWYIGFILSGTMFLLLVVLNTYSFITGIVCLICLIFMFFESAFGICIGCKIYNLFNKDKAQYCPGEICDTKAKQEIQKIVWPQFFLLFIFIIYIFLTAFFFNKKFQERPHDLFKNQKITELNK</sequence>
<protein>
    <submittedName>
        <fullName evidence="3">DUF4395 domain-containing protein</fullName>
    </submittedName>
</protein>
<evidence type="ECO:0000256" key="1">
    <source>
        <dbReference type="SAM" id="Phobius"/>
    </source>
</evidence>
<evidence type="ECO:0000259" key="2">
    <source>
        <dbReference type="Pfam" id="PF14340"/>
    </source>
</evidence>
<dbReference type="EMBL" id="VORT01000005">
    <property type="protein sequence ID" value="TXD73262.1"/>
    <property type="molecule type" value="Genomic_DNA"/>
</dbReference>
<dbReference type="OrthoDB" id="1261922at2"/>
<keyword evidence="1" id="KW-0812">Transmembrane</keyword>
<dbReference type="Proteomes" id="UP000321497">
    <property type="component" value="Unassembled WGS sequence"/>
</dbReference>
<accession>A0A5C6Z0T3</accession>
<evidence type="ECO:0000313" key="3">
    <source>
        <dbReference type="EMBL" id="TXD73262.1"/>
    </source>
</evidence>
<gene>
    <name evidence="3" type="ORF">ESU54_08985</name>
</gene>
<comment type="caution">
    <text evidence="3">The sequence shown here is derived from an EMBL/GenBank/DDBJ whole genome shotgun (WGS) entry which is preliminary data.</text>
</comment>
<feature type="transmembrane region" description="Helical" evidence="1">
    <location>
        <begin position="177"/>
        <end position="199"/>
    </location>
</feature>
<feature type="domain" description="DUF4395" evidence="2">
    <location>
        <begin position="20"/>
        <end position="154"/>
    </location>
</feature>
<evidence type="ECO:0000313" key="4">
    <source>
        <dbReference type="Proteomes" id="UP000321497"/>
    </source>
</evidence>
<feature type="transmembrane region" description="Helical" evidence="1">
    <location>
        <begin position="98"/>
        <end position="117"/>
    </location>
</feature>
<dbReference type="RefSeq" id="WP_111845601.1">
    <property type="nucleotide sequence ID" value="NZ_UEGI01000021.1"/>
</dbReference>
<dbReference type="Pfam" id="PF14340">
    <property type="entry name" value="DUF4395"/>
    <property type="match status" value="1"/>
</dbReference>
<dbReference type="AlphaFoldDB" id="A0A5C6Z0T3"/>
<keyword evidence="1" id="KW-0472">Membrane</keyword>
<organism evidence="3 4">
    <name type="scientific">Aequorivita antarctica</name>
    <dbReference type="NCBI Taxonomy" id="153266"/>
    <lineage>
        <taxon>Bacteria</taxon>
        <taxon>Pseudomonadati</taxon>
        <taxon>Bacteroidota</taxon>
        <taxon>Flavobacteriia</taxon>
        <taxon>Flavobacteriales</taxon>
        <taxon>Flavobacteriaceae</taxon>
        <taxon>Aequorivita</taxon>
    </lineage>
</organism>
<proteinExistence type="predicted"/>
<keyword evidence="4" id="KW-1185">Reference proteome</keyword>
<dbReference type="InterPro" id="IPR025508">
    <property type="entry name" value="DUF4395"/>
</dbReference>
<feature type="transmembrane region" description="Helical" evidence="1">
    <location>
        <begin position="123"/>
        <end position="147"/>
    </location>
</feature>